<dbReference type="AlphaFoldDB" id="A0A2C6DMX6"/>
<evidence type="ECO:0000313" key="1">
    <source>
        <dbReference type="EMBL" id="PHI29682.1"/>
    </source>
</evidence>
<protein>
    <submittedName>
        <fullName evidence="1">Phage tail protein</fullName>
    </submittedName>
    <submittedName>
        <fullName evidence="2">Phage-related protein</fullName>
    </submittedName>
</protein>
<reference evidence="2 4" key="3">
    <citation type="submission" date="2019-03" db="EMBL/GenBank/DDBJ databases">
        <authorList>
            <consortium name="Pathogen Informatics"/>
        </authorList>
    </citation>
    <scope>NUCLEOTIDE SEQUENCE [LARGE SCALE GENOMIC DNA]</scope>
    <source>
        <strain evidence="2 4">NCTC12282</strain>
    </source>
</reference>
<evidence type="ECO:0000313" key="3">
    <source>
        <dbReference type="Proteomes" id="UP000224974"/>
    </source>
</evidence>
<sequence>MKKFNWIPEESIKVSVKPKVKVIAFGDGYEQRIADGINNQLREYSLSFSGDEADIREIDKFLTEHGAVKAFGWTPQDTWQTGTFKCEEWSITVNGYWNQLSAKFQEIVA</sequence>
<dbReference type="Proteomes" id="UP000224974">
    <property type="component" value="Unassembled WGS sequence"/>
</dbReference>
<reference evidence="3" key="1">
    <citation type="submission" date="2017-09" db="EMBL/GenBank/DDBJ databases">
        <title>FDA dAtabase for Regulatory Grade micrObial Sequences (FDA-ARGOS): Supporting development and validation of Infectious Disease Dx tests.</title>
        <authorList>
            <person name="Minogue T."/>
            <person name="Wolcott M."/>
            <person name="Wasieloski L."/>
            <person name="Aguilar W."/>
            <person name="Moore D."/>
            <person name="Tallon L."/>
            <person name="Sadzewicz L."/>
            <person name="Ott S."/>
            <person name="Zhao X."/>
            <person name="Nagaraj S."/>
            <person name="Vavikolanu K."/>
            <person name="Aluvathingal J."/>
            <person name="Nadendla S."/>
            <person name="Sichtig H."/>
        </authorList>
    </citation>
    <scope>NUCLEOTIDE SEQUENCE [LARGE SCALE GENOMIC DNA]</scope>
    <source>
        <strain evidence="3">FDAARGOS_387</strain>
    </source>
</reference>
<evidence type="ECO:0000313" key="2">
    <source>
        <dbReference type="EMBL" id="VFS48063.1"/>
    </source>
</evidence>
<name>A0A2C6DMX6_9GAMM</name>
<dbReference type="Pfam" id="PF05939">
    <property type="entry name" value="Phage_min_tail"/>
    <property type="match status" value="1"/>
</dbReference>
<dbReference type="OrthoDB" id="8607203at2"/>
<dbReference type="EMBL" id="PDDX01000001">
    <property type="protein sequence ID" value="PHI29682.1"/>
    <property type="molecule type" value="Genomic_DNA"/>
</dbReference>
<dbReference type="EMBL" id="CAADJA010000002">
    <property type="protein sequence ID" value="VFS48063.1"/>
    <property type="molecule type" value="Genomic_DNA"/>
</dbReference>
<dbReference type="InterPro" id="IPR010265">
    <property type="entry name" value="Phage_lambda_TipM"/>
</dbReference>
<proteinExistence type="predicted"/>
<dbReference type="Proteomes" id="UP000373449">
    <property type="component" value="Unassembled WGS sequence"/>
</dbReference>
<accession>A0A2C6DMX6</accession>
<reference evidence="1" key="2">
    <citation type="submission" date="2017-09" db="EMBL/GenBank/DDBJ databases">
        <title>FDA dAtabase for Regulatory Grade micrObial Sequences (FDA-ARGOS): Supporting development and validation of Infectious Disease Dx tests.</title>
        <authorList>
            <person name="Minogue T."/>
            <person name="Wolcott M."/>
            <person name="Wasieloski L."/>
            <person name="Aguilar W."/>
            <person name="Moore D."/>
            <person name="Tallon L.J."/>
            <person name="Sadzewicz L."/>
            <person name="Ott S."/>
            <person name="Zhao X."/>
            <person name="Nagaraj S."/>
            <person name="Vavikolanu K."/>
            <person name="Aluvathingal J."/>
            <person name="Nadendla S."/>
            <person name="Sichtig H."/>
        </authorList>
    </citation>
    <scope>NUCLEOTIDE SEQUENCE</scope>
    <source>
        <strain evidence="1">FDAARGOS_387</strain>
    </source>
</reference>
<gene>
    <name evidence="1" type="ORF">CRN84_10225</name>
    <name evidence="2" type="ORF">NCTC12282_02976</name>
</gene>
<dbReference type="RefSeq" id="WP_029093189.1">
    <property type="nucleotide sequence ID" value="NZ_CAADJA010000002.1"/>
</dbReference>
<organism evidence="1 3">
    <name type="scientific">Budvicia aquatica</name>
    <dbReference type="NCBI Taxonomy" id="82979"/>
    <lineage>
        <taxon>Bacteria</taxon>
        <taxon>Pseudomonadati</taxon>
        <taxon>Pseudomonadota</taxon>
        <taxon>Gammaproteobacteria</taxon>
        <taxon>Enterobacterales</taxon>
        <taxon>Budviciaceae</taxon>
        <taxon>Budvicia</taxon>
    </lineage>
</organism>
<keyword evidence="3" id="KW-1185">Reference proteome</keyword>
<dbReference type="STRING" id="1111728.GCA_000427805_00586"/>
<evidence type="ECO:0000313" key="4">
    <source>
        <dbReference type="Proteomes" id="UP000373449"/>
    </source>
</evidence>